<keyword evidence="1" id="KW-0472">Membrane</keyword>
<protein>
    <submittedName>
        <fullName evidence="2">Uncharacterized protein</fullName>
    </submittedName>
</protein>
<keyword evidence="1" id="KW-0812">Transmembrane</keyword>
<reference evidence="2 3" key="1">
    <citation type="submission" date="2017-07" db="EMBL/GenBank/DDBJ databases">
        <title>Complete genome sequence of Oryzomicrobium terrae TPP412.</title>
        <authorList>
            <person name="Chiu L.-W."/>
            <person name="Lo K.-J."/>
            <person name="Tsai Y.-M."/>
            <person name="Lin S.-S."/>
            <person name="Kuo C.-H."/>
            <person name="Liu C.-T."/>
        </authorList>
    </citation>
    <scope>NUCLEOTIDE SEQUENCE [LARGE SCALE GENOMIC DNA]</scope>
    <source>
        <strain evidence="2 3">TPP412</strain>
    </source>
</reference>
<name>A0A5C1E9B8_9RHOO</name>
<keyword evidence="3" id="KW-1185">Reference proteome</keyword>
<gene>
    <name evidence="2" type="ORF">OTERR_20950</name>
</gene>
<evidence type="ECO:0000256" key="1">
    <source>
        <dbReference type="SAM" id="Phobius"/>
    </source>
</evidence>
<evidence type="ECO:0000313" key="2">
    <source>
        <dbReference type="EMBL" id="QEL65571.1"/>
    </source>
</evidence>
<feature type="transmembrane region" description="Helical" evidence="1">
    <location>
        <begin position="12"/>
        <end position="31"/>
    </location>
</feature>
<dbReference type="RefSeq" id="WP_054620372.1">
    <property type="nucleotide sequence ID" value="NZ_CP022579.1"/>
</dbReference>
<evidence type="ECO:0000313" key="3">
    <source>
        <dbReference type="Proteomes" id="UP000323671"/>
    </source>
</evidence>
<organism evidence="2 3">
    <name type="scientific">Oryzomicrobium terrae</name>
    <dbReference type="NCBI Taxonomy" id="1735038"/>
    <lineage>
        <taxon>Bacteria</taxon>
        <taxon>Pseudomonadati</taxon>
        <taxon>Pseudomonadota</taxon>
        <taxon>Betaproteobacteria</taxon>
        <taxon>Rhodocyclales</taxon>
        <taxon>Rhodocyclaceae</taxon>
        <taxon>Oryzomicrobium</taxon>
    </lineage>
</organism>
<sequence>MIRILPRSSGLTDLVIFAAVVALGVAAWRFAPLLLQQPDVALPDQECALGREACRAELPGGGTLTLEARADAGGDLQPGQPMQLTATLAGAAADDVTVVFTGAEMEMGYNPAPLAAAPAGAAALAGTTVFRGPATIPVCVTGPMTWRATANLRQSGRTVAVPFRFATGGTAANGH</sequence>
<accession>A0A5C1E9B8</accession>
<dbReference type="KEGG" id="otr:OTERR_20950"/>
<dbReference type="EMBL" id="CP022579">
    <property type="protein sequence ID" value="QEL65571.1"/>
    <property type="molecule type" value="Genomic_DNA"/>
</dbReference>
<proteinExistence type="predicted"/>
<dbReference type="AlphaFoldDB" id="A0A5C1E9B8"/>
<dbReference type="Proteomes" id="UP000323671">
    <property type="component" value="Chromosome"/>
</dbReference>
<keyword evidence="1" id="KW-1133">Transmembrane helix</keyword>